<dbReference type="Proteomes" id="UP000078544">
    <property type="component" value="Unassembled WGS sequence"/>
</dbReference>
<accession>A0A168A0C7</accession>
<dbReference type="AlphaFoldDB" id="A0A168A0C7"/>
<sequence length="117" mass="12568">MTAAVPAGELWLAADGFGDLTNALKRLGFYRLPTKQSVGDTAAMPFTPAAKLPNMSELIIARHRAPKRVTVAPARVPGLYLLRGIAAPRQCERPDRSCFPGGVTRTLPPTDTAVWAK</sequence>
<organism evidence="1 2">
    <name type="scientific">Moelleriella libera RCEF 2490</name>
    <dbReference type="NCBI Taxonomy" id="1081109"/>
    <lineage>
        <taxon>Eukaryota</taxon>
        <taxon>Fungi</taxon>
        <taxon>Dikarya</taxon>
        <taxon>Ascomycota</taxon>
        <taxon>Pezizomycotina</taxon>
        <taxon>Sordariomycetes</taxon>
        <taxon>Hypocreomycetidae</taxon>
        <taxon>Hypocreales</taxon>
        <taxon>Clavicipitaceae</taxon>
        <taxon>Moelleriella</taxon>
    </lineage>
</organism>
<comment type="caution">
    <text evidence="1">The sequence shown here is derived from an EMBL/GenBank/DDBJ whole genome shotgun (WGS) entry which is preliminary data.</text>
</comment>
<name>A0A168A0C7_9HYPO</name>
<evidence type="ECO:0000313" key="2">
    <source>
        <dbReference type="Proteomes" id="UP000078544"/>
    </source>
</evidence>
<keyword evidence="2" id="KW-1185">Reference proteome</keyword>
<reference evidence="1 2" key="1">
    <citation type="journal article" date="2016" name="Genome Biol. Evol.">
        <title>Divergent and convergent evolution of fungal pathogenicity.</title>
        <authorList>
            <person name="Shang Y."/>
            <person name="Xiao G."/>
            <person name="Zheng P."/>
            <person name="Cen K."/>
            <person name="Zhan S."/>
            <person name="Wang C."/>
        </authorList>
    </citation>
    <scope>NUCLEOTIDE SEQUENCE [LARGE SCALE GENOMIC DNA]</scope>
    <source>
        <strain evidence="1 2">RCEF 2490</strain>
    </source>
</reference>
<proteinExistence type="predicted"/>
<evidence type="ECO:0000313" key="1">
    <source>
        <dbReference type="EMBL" id="KZZ93309.1"/>
    </source>
</evidence>
<dbReference type="EMBL" id="AZGY01000013">
    <property type="protein sequence ID" value="KZZ93309.1"/>
    <property type="molecule type" value="Genomic_DNA"/>
</dbReference>
<gene>
    <name evidence="1" type="ORF">AAL_05694</name>
</gene>
<protein>
    <submittedName>
        <fullName evidence="1">Uncharacterized protein</fullName>
    </submittedName>
</protein>